<organism evidence="3 4">
    <name type="scientific">Penicillium alfredii</name>
    <dbReference type="NCBI Taxonomy" id="1506179"/>
    <lineage>
        <taxon>Eukaryota</taxon>
        <taxon>Fungi</taxon>
        <taxon>Dikarya</taxon>
        <taxon>Ascomycota</taxon>
        <taxon>Pezizomycotina</taxon>
        <taxon>Eurotiomycetes</taxon>
        <taxon>Eurotiomycetidae</taxon>
        <taxon>Eurotiales</taxon>
        <taxon>Aspergillaceae</taxon>
        <taxon>Penicillium</taxon>
    </lineage>
</organism>
<evidence type="ECO:0000313" key="4">
    <source>
        <dbReference type="Proteomes" id="UP001141434"/>
    </source>
</evidence>
<dbReference type="Pfam" id="PF03229">
    <property type="entry name" value="Alpha_GJ"/>
    <property type="match status" value="1"/>
</dbReference>
<dbReference type="Proteomes" id="UP001141434">
    <property type="component" value="Unassembled WGS sequence"/>
</dbReference>
<keyword evidence="2" id="KW-1133">Transmembrane helix</keyword>
<dbReference type="OrthoDB" id="4369808at2759"/>
<evidence type="ECO:0000256" key="1">
    <source>
        <dbReference type="SAM" id="MobiDB-lite"/>
    </source>
</evidence>
<feature type="region of interest" description="Disordered" evidence="1">
    <location>
        <begin position="114"/>
        <end position="134"/>
    </location>
</feature>
<reference evidence="3" key="2">
    <citation type="journal article" date="2023" name="IMA Fungus">
        <title>Comparative genomic study of the Penicillium genus elucidates a diverse pangenome and 15 lateral gene transfer events.</title>
        <authorList>
            <person name="Petersen C."/>
            <person name="Sorensen T."/>
            <person name="Nielsen M.R."/>
            <person name="Sondergaard T.E."/>
            <person name="Sorensen J.L."/>
            <person name="Fitzpatrick D.A."/>
            <person name="Frisvad J.C."/>
            <person name="Nielsen K.L."/>
        </authorList>
    </citation>
    <scope>NUCLEOTIDE SEQUENCE</scope>
    <source>
        <strain evidence="3">IBT 34128</strain>
    </source>
</reference>
<feature type="region of interest" description="Disordered" evidence="1">
    <location>
        <begin position="153"/>
        <end position="180"/>
    </location>
</feature>
<accession>A0A9W9ELV7</accession>
<evidence type="ECO:0000256" key="2">
    <source>
        <dbReference type="SAM" id="Phobius"/>
    </source>
</evidence>
<feature type="transmembrane region" description="Helical" evidence="2">
    <location>
        <begin position="183"/>
        <end position="208"/>
    </location>
</feature>
<reference evidence="3" key="1">
    <citation type="submission" date="2022-11" db="EMBL/GenBank/DDBJ databases">
        <authorList>
            <person name="Petersen C."/>
        </authorList>
    </citation>
    <scope>NUCLEOTIDE SEQUENCE</scope>
    <source>
        <strain evidence="3">IBT 34128</strain>
    </source>
</reference>
<sequence length="431" mass="47336">MPRASSTIFPPALHGSSTSRSWPASSDLTESLPTVTIALVRTQTVHTTWIYSREVVTTLPETSSTSDPATVLSRRPLEDLLVSSTPGTSLLSLWHLDAHSSAHEDLPVPFAGSSTASLRSSLPTSSQSSRTMSTTTNVVQIATATNTPSYYQSTSPFVGIPSSTTGPSKDSPAHTQDQHSPNVGVIIGSVVGGVVFIAFALLACFLLFRRRRRASLQRQRQSSRQGLLRSGGSISSIQGYHHRQYSHPLFPLERSHSIPTPPAFSASRQFSNPFEDRYTVPPMPGSNPDLSLDALYLRGEPTRPWSHYTDDPFEDPENSSASPLIELSPPSRTLSTHSQSSWEGGLQLLEYYDTPSRGSHYDNYYFEDNALTLPSQNSQAQNRGFLFPSKYLDTPMMRDSARSDPFDLEPPPNAVHRRPPVPLPTPWGIKF</sequence>
<dbReference type="InterPro" id="IPR004913">
    <property type="entry name" value="Herpes_gJ"/>
</dbReference>
<keyword evidence="2" id="KW-0472">Membrane</keyword>
<keyword evidence="2" id="KW-0812">Transmembrane</keyword>
<feature type="region of interest" description="Disordered" evidence="1">
    <location>
        <begin position="1"/>
        <end position="26"/>
    </location>
</feature>
<protein>
    <submittedName>
        <fullName evidence="3">Uncharacterized protein</fullName>
    </submittedName>
</protein>
<gene>
    <name evidence="3" type="ORF">NUU61_008816</name>
</gene>
<dbReference type="GeneID" id="81398510"/>
<evidence type="ECO:0000313" key="3">
    <source>
        <dbReference type="EMBL" id="KAJ5084237.1"/>
    </source>
</evidence>
<dbReference type="RefSeq" id="XP_056507634.1">
    <property type="nucleotide sequence ID" value="XM_056659341.1"/>
</dbReference>
<dbReference type="AlphaFoldDB" id="A0A9W9ELV7"/>
<proteinExistence type="predicted"/>
<feature type="region of interest" description="Disordered" evidence="1">
    <location>
        <begin position="408"/>
        <end position="431"/>
    </location>
</feature>
<feature type="compositionally biased region" description="Polar residues" evidence="1">
    <location>
        <begin position="15"/>
        <end position="26"/>
    </location>
</feature>
<keyword evidence="4" id="KW-1185">Reference proteome</keyword>
<name>A0A9W9ELV7_9EURO</name>
<dbReference type="EMBL" id="JAPMSZ010000011">
    <property type="protein sequence ID" value="KAJ5084237.1"/>
    <property type="molecule type" value="Genomic_DNA"/>
</dbReference>
<comment type="caution">
    <text evidence="3">The sequence shown here is derived from an EMBL/GenBank/DDBJ whole genome shotgun (WGS) entry which is preliminary data.</text>
</comment>